<evidence type="ECO:0000256" key="7">
    <source>
        <dbReference type="ARBA" id="ARBA00023136"/>
    </source>
</evidence>
<dbReference type="CDD" id="cd06582">
    <property type="entry name" value="TM_PBP1_LivH_like"/>
    <property type="match status" value="1"/>
</dbReference>
<evidence type="ECO:0000313" key="11">
    <source>
        <dbReference type="Proteomes" id="UP001378188"/>
    </source>
</evidence>
<evidence type="ECO:0000256" key="2">
    <source>
        <dbReference type="ARBA" id="ARBA00022448"/>
    </source>
</evidence>
<reference evidence="10 11" key="1">
    <citation type="submission" date="2024-02" db="EMBL/GenBank/DDBJ databases">
        <title>Genome analysis and characterization of Microbaculum marinisediminis sp. nov., isolated from marine sediment.</title>
        <authorList>
            <person name="Du Z.-J."/>
            <person name="Ye Y.-Q."/>
            <person name="Zhang Z.-R."/>
            <person name="Yuan S.-M."/>
            <person name="Zhang X.-Y."/>
        </authorList>
    </citation>
    <scope>NUCLEOTIDE SEQUENCE [LARGE SCALE GENOMIC DNA]</scope>
    <source>
        <strain evidence="10 11">SDUM1044001</strain>
    </source>
</reference>
<evidence type="ECO:0000256" key="5">
    <source>
        <dbReference type="ARBA" id="ARBA00022970"/>
    </source>
</evidence>
<dbReference type="AlphaFoldDB" id="A0AAW9RZG9"/>
<feature type="transmembrane region" description="Helical" evidence="9">
    <location>
        <begin position="61"/>
        <end position="83"/>
    </location>
</feature>
<evidence type="ECO:0000256" key="4">
    <source>
        <dbReference type="ARBA" id="ARBA00022692"/>
    </source>
</evidence>
<feature type="transmembrane region" description="Helical" evidence="9">
    <location>
        <begin position="185"/>
        <end position="210"/>
    </location>
</feature>
<evidence type="ECO:0000256" key="6">
    <source>
        <dbReference type="ARBA" id="ARBA00022989"/>
    </source>
</evidence>
<comment type="similarity">
    <text evidence="8">Belongs to the binding-protein-dependent transport system permease family. LivHM subfamily.</text>
</comment>
<keyword evidence="11" id="KW-1185">Reference proteome</keyword>
<dbReference type="RefSeq" id="WP_340330688.1">
    <property type="nucleotide sequence ID" value="NZ_JAZHOF010000006.1"/>
</dbReference>
<keyword evidence="6 9" id="KW-1133">Transmembrane helix</keyword>
<evidence type="ECO:0000313" key="10">
    <source>
        <dbReference type="EMBL" id="MEJ8572996.1"/>
    </source>
</evidence>
<feature type="transmembrane region" description="Helical" evidence="9">
    <location>
        <begin position="36"/>
        <end position="55"/>
    </location>
</feature>
<dbReference type="GO" id="GO:0022857">
    <property type="term" value="F:transmembrane transporter activity"/>
    <property type="evidence" value="ECO:0007669"/>
    <property type="project" value="InterPro"/>
</dbReference>
<accession>A0AAW9RZG9</accession>
<feature type="transmembrane region" description="Helical" evidence="9">
    <location>
        <begin position="259"/>
        <end position="282"/>
    </location>
</feature>
<keyword evidence="5" id="KW-0029">Amino-acid transport</keyword>
<gene>
    <name evidence="10" type="ORF">V3328_16010</name>
</gene>
<keyword evidence="3" id="KW-1003">Cell membrane</keyword>
<evidence type="ECO:0000256" key="3">
    <source>
        <dbReference type="ARBA" id="ARBA00022475"/>
    </source>
</evidence>
<dbReference type="GO" id="GO:0005886">
    <property type="term" value="C:plasma membrane"/>
    <property type="evidence" value="ECO:0007669"/>
    <property type="project" value="UniProtKB-SubCell"/>
</dbReference>
<comment type="subcellular location">
    <subcellularLocation>
        <location evidence="1">Cell membrane</location>
        <topology evidence="1">Multi-pass membrane protein</topology>
    </subcellularLocation>
</comment>
<evidence type="ECO:0000256" key="8">
    <source>
        <dbReference type="ARBA" id="ARBA00037998"/>
    </source>
</evidence>
<comment type="caution">
    <text evidence="10">The sequence shown here is derived from an EMBL/GenBank/DDBJ whole genome shotgun (WGS) entry which is preliminary data.</text>
</comment>
<feature type="transmembrane region" description="Helical" evidence="9">
    <location>
        <begin position="95"/>
        <end position="112"/>
    </location>
</feature>
<evidence type="ECO:0000256" key="1">
    <source>
        <dbReference type="ARBA" id="ARBA00004651"/>
    </source>
</evidence>
<dbReference type="PANTHER" id="PTHR11795">
    <property type="entry name" value="BRANCHED-CHAIN AMINO ACID TRANSPORT SYSTEM PERMEASE PROTEIN LIVH"/>
    <property type="match status" value="1"/>
</dbReference>
<proteinExistence type="inferred from homology"/>
<evidence type="ECO:0000256" key="9">
    <source>
        <dbReference type="SAM" id="Phobius"/>
    </source>
</evidence>
<dbReference type="Pfam" id="PF02653">
    <property type="entry name" value="BPD_transp_2"/>
    <property type="match status" value="1"/>
</dbReference>
<dbReference type="InterPro" id="IPR001851">
    <property type="entry name" value="ABC_transp_permease"/>
</dbReference>
<dbReference type="EMBL" id="JAZHOF010000006">
    <property type="protein sequence ID" value="MEJ8572996.1"/>
    <property type="molecule type" value="Genomic_DNA"/>
</dbReference>
<dbReference type="PANTHER" id="PTHR11795:SF452">
    <property type="entry name" value="ABC TRANSPORTER PERMEASE PROTEIN"/>
    <property type="match status" value="1"/>
</dbReference>
<feature type="transmembrane region" description="Helical" evidence="9">
    <location>
        <begin position="6"/>
        <end position="24"/>
    </location>
</feature>
<dbReference type="Proteomes" id="UP001378188">
    <property type="component" value="Unassembled WGS sequence"/>
</dbReference>
<keyword evidence="7 9" id="KW-0472">Membrane</keyword>
<protein>
    <submittedName>
        <fullName evidence="10">Branched-chain amino acid ABC transporter permease</fullName>
    </submittedName>
</protein>
<feature type="transmembrane region" description="Helical" evidence="9">
    <location>
        <begin position="147"/>
        <end position="164"/>
    </location>
</feature>
<name>A0AAW9RZG9_9HYPH</name>
<feature type="transmembrane region" description="Helical" evidence="9">
    <location>
        <begin position="230"/>
        <end position="252"/>
    </location>
</feature>
<keyword evidence="4 9" id="KW-0812">Transmembrane</keyword>
<keyword evidence="2" id="KW-0813">Transport</keyword>
<organism evidence="10 11">
    <name type="scientific">Microbaculum marinum</name>
    <dbReference type="NCBI Taxonomy" id="1764581"/>
    <lineage>
        <taxon>Bacteria</taxon>
        <taxon>Pseudomonadati</taxon>
        <taxon>Pseudomonadota</taxon>
        <taxon>Alphaproteobacteria</taxon>
        <taxon>Hyphomicrobiales</taxon>
        <taxon>Tepidamorphaceae</taxon>
        <taxon>Microbaculum</taxon>
    </lineage>
</organism>
<sequence length="293" mass="30631">MTADTLSAILVSGIVLGSVYALMASGLSLVWSTLGIFNFAHGVLMTLGAYVAWTVSDAAGLGLWIGAGVAVGIAAVIGVGILMERLVVRPFYDNRDILLITVMTTLAVMIFLEKGIQLVWGARLKQLTPIAPGQVDFLGTTISAQEMLIIVVAPILMVALGAFLRWSRIGRGIRAVGQNANAARLIGIGVSQLFVVTFALSAALAALTGILLGSVRLLTPTFGAEPLVKALIIVIFGGLGSLGGTVAASYLIGILEAALIFVIGIYWAPSMIFVLLIVVLLFRPQGLFGKVVR</sequence>
<dbReference type="GO" id="GO:0006865">
    <property type="term" value="P:amino acid transport"/>
    <property type="evidence" value="ECO:0007669"/>
    <property type="project" value="UniProtKB-KW"/>
</dbReference>
<dbReference type="InterPro" id="IPR052157">
    <property type="entry name" value="BCAA_transport_permease"/>
</dbReference>